<feature type="compositionally biased region" description="Basic residues" evidence="1">
    <location>
        <begin position="19"/>
        <end position="36"/>
    </location>
</feature>
<dbReference type="InterPro" id="IPR018636">
    <property type="entry name" value="DUF2058"/>
</dbReference>
<dbReference type="OrthoDB" id="5431835at2"/>
<evidence type="ECO:0000256" key="1">
    <source>
        <dbReference type="SAM" id="MobiDB-lite"/>
    </source>
</evidence>
<reference evidence="2 3" key="1">
    <citation type="submission" date="2017-03" db="EMBL/GenBank/DDBJ databases">
        <authorList>
            <person name="Afonso C.L."/>
            <person name="Miller P.J."/>
            <person name="Scott M.A."/>
            <person name="Spackman E."/>
            <person name="Goraichik I."/>
            <person name="Dimitrov K.M."/>
            <person name="Suarez D.L."/>
            <person name="Swayne D.E."/>
        </authorList>
    </citation>
    <scope>NUCLEOTIDE SEQUENCE [LARGE SCALE GENOMIC DNA]</scope>
    <source>
        <strain evidence="2">PRJEB14757</strain>
    </source>
</reference>
<dbReference type="STRING" id="1246637.MTBBW1_1680010"/>
<evidence type="ECO:0000313" key="3">
    <source>
        <dbReference type="Proteomes" id="UP000191931"/>
    </source>
</evidence>
<dbReference type="Pfam" id="PF09831">
    <property type="entry name" value="DUF2058"/>
    <property type="match status" value="1"/>
</dbReference>
<protein>
    <submittedName>
        <fullName evidence="2">Putative translation initiation factor 1A-3 (AIF-1A-3)</fullName>
    </submittedName>
</protein>
<proteinExistence type="predicted"/>
<dbReference type="Proteomes" id="UP000191931">
    <property type="component" value="Unassembled WGS sequence"/>
</dbReference>
<dbReference type="EMBL" id="FWEV01000077">
    <property type="protein sequence ID" value="SLM29098.1"/>
    <property type="molecule type" value="Genomic_DNA"/>
</dbReference>
<organism evidence="2 3">
    <name type="scientific">Desulfamplus magnetovallimortis</name>
    <dbReference type="NCBI Taxonomy" id="1246637"/>
    <lineage>
        <taxon>Bacteria</taxon>
        <taxon>Pseudomonadati</taxon>
        <taxon>Thermodesulfobacteriota</taxon>
        <taxon>Desulfobacteria</taxon>
        <taxon>Desulfobacterales</taxon>
        <taxon>Desulfobacteraceae</taxon>
        <taxon>Desulfamplus</taxon>
    </lineage>
</organism>
<dbReference type="RefSeq" id="WP_080805771.1">
    <property type="nucleotide sequence ID" value="NZ_LT828551.1"/>
</dbReference>
<name>A0A1W1H9P7_9BACT</name>
<sequence>MGNSFQDQLLKAGLVNKKQVNKAKHDKLVSKKKQKHKGDSSSGETSLARKERLAIEQQTRELNRQRNEEKKRHENMAQVRHLIETNHLKEDDHGEPYYFAVGKIIKKLFISEDMTQRLSSGQLAIVRLDDSYKIVPARVARQIAERDQGSLVVFHGEKISV</sequence>
<dbReference type="GO" id="GO:0003743">
    <property type="term" value="F:translation initiation factor activity"/>
    <property type="evidence" value="ECO:0007669"/>
    <property type="project" value="UniProtKB-KW"/>
</dbReference>
<feature type="region of interest" description="Disordered" evidence="1">
    <location>
        <begin position="13"/>
        <end position="52"/>
    </location>
</feature>
<keyword evidence="2" id="KW-0648">Protein biosynthesis</keyword>
<evidence type="ECO:0000313" key="2">
    <source>
        <dbReference type="EMBL" id="SLM29098.1"/>
    </source>
</evidence>
<gene>
    <name evidence="2" type="ORF">MTBBW1_1680010</name>
</gene>
<keyword evidence="3" id="KW-1185">Reference proteome</keyword>
<keyword evidence="2" id="KW-0396">Initiation factor</keyword>
<dbReference type="AlphaFoldDB" id="A0A1W1H9P7"/>
<accession>A0A1W1H9P7</accession>